<evidence type="ECO:0000313" key="4">
    <source>
        <dbReference type="EnsemblPlants" id="Pp3c20_2660V3.3"/>
    </source>
</evidence>
<dbReference type="Gramene" id="Pp3c20_2660V3.3">
    <property type="protein sequence ID" value="Pp3c20_2660V3.3"/>
    <property type="gene ID" value="Pp3c20_2660"/>
</dbReference>
<reference evidence="4" key="3">
    <citation type="submission" date="2020-12" db="UniProtKB">
        <authorList>
            <consortium name="EnsemblPlants"/>
        </authorList>
    </citation>
    <scope>IDENTIFICATION</scope>
</reference>
<accession>A0A7I4FDI8</accession>
<organism evidence="4 5">
    <name type="scientific">Physcomitrium patens</name>
    <name type="common">Spreading-leaved earth moss</name>
    <name type="synonym">Physcomitrella patens</name>
    <dbReference type="NCBI Taxonomy" id="3218"/>
    <lineage>
        <taxon>Eukaryota</taxon>
        <taxon>Viridiplantae</taxon>
        <taxon>Streptophyta</taxon>
        <taxon>Embryophyta</taxon>
        <taxon>Bryophyta</taxon>
        <taxon>Bryophytina</taxon>
        <taxon>Bryopsida</taxon>
        <taxon>Funariidae</taxon>
        <taxon>Funariales</taxon>
        <taxon>Funariaceae</taxon>
        <taxon>Physcomitrium</taxon>
    </lineage>
</organism>
<dbReference type="InParanoid" id="A0A7I4FDI8"/>
<sequence>MHHVVIGPLEDSTTYYCKCGGVGAEYRLKTLPLLGPDVPIKFAVVGDLGQTEWTKSTLEHIGNSNHDILVFAGDLLYADYYQPYWDSFGEFVEPYARARPWMVTEGNHDMESVPIFMESFRAYNTRWQMPCMESSSDSNLYYSFEAAGVHVIMLDSYTDFDVDSVQFNCLKLKKFISFSADVLFSACSTLFLRYLHCHRHCIYLLRTHYCKLQADLKKVDRSRTPWLIVILHAPWYNTNYAHQHNGDAMKKAMEKVLYEARVDILVAGHVHAYERTVKFLALASLLTNDTHGSMTITWIHVELFTLPLEMEATGKDWLGSSFGMHQTDPYSERQVLDMLRSILGMQLMRIGLGTVTMMMKLFLLTNFG</sequence>
<dbReference type="Pfam" id="PF00149">
    <property type="entry name" value="Metallophos"/>
    <property type="match status" value="1"/>
</dbReference>
<proteinExistence type="predicted"/>
<evidence type="ECO:0000256" key="2">
    <source>
        <dbReference type="ARBA" id="ARBA00023180"/>
    </source>
</evidence>
<keyword evidence="1" id="KW-0732">Signal</keyword>
<reference evidence="4 5" key="2">
    <citation type="journal article" date="2018" name="Plant J.">
        <title>The Physcomitrella patens chromosome-scale assembly reveals moss genome structure and evolution.</title>
        <authorList>
            <person name="Lang D."/>
            <person name="Ullrich K.K."/>
            <person name="Murat F."/>
            <person name="Fuchs J."/>
            <person name="Jenkins J."/>
            <person name="Haas F.B."/>
            <person name="Piednoel M."/>
            <person name="Gundlach H."/>
            <person name="Van Bel M."/>
            <person name="Meyberg R."/>
            <person name="Vives C."/>
            <person name="Morata J."/>
            <person name="Symeonidi A."/>
            <person name="Hiss M."/>
            <person name="Muchero W."/>
            <person name="Kamisugi Y."/>
            <person name="Saleh O."/>
            <person name="Blanc G."/>
            <person name="Decker E.L."/>
            <person name="van Gessel N."/>
            <person name="Grimwood J."/>
            <person name="Hayes R.D."/>
            <person name="Graham S.W."/>
            <person name="Gunter L.E."/>
            <person name="McDaniel S.F."/>
            <person name="Hoernstein S.N.W."/>
            <person name="Larsson A."/>
            <person name="Li F.W."/>
            <person name="Perroud P.F."/>
            <person name="Phillips J."/>
            <person name="Ranjan P."/>
            <person name="Rokshar D.S."/>
            <person name="Rothfels C.J."/>
            <person name="Schneider L."/>
            <person name="Shu S."/>
            <person name="Stevenson D.W."/>
            <person name="Thummler F."/>
            <person name="Tillich M."/>
            <person name="Villarreal Aguilar J.C."/>
            <person name="Widiez T."/>
            <person name="Wong G.K."/>
            <person name="Wymore A."/>
            <person name="Zhang Y."/>
            <person name="Zimmer A.D."/>
            <person name="Quatrano R.S."/>
            <person name="Mayer K.F.X."/>
            <person name="Goodstein D."/>
            <person name="Casacuberta J.M."/>
            <person name="Vandepoele K."/>
            <person name="Reski R."/>
            <person name="Cuming A.C."/>
            <person name="Tuskan G.A."/>
            <person name="Maumus F."/>
            <person name="Salse J."/>
            <person name="Schmutz J."/>
            <person name="Rensing S.A."/>
        </authorList>
    </citation>
    <scope>NUCLEOTIDE SEQUENCE [LARGE SCALE GENOMIC DNA]</scope>
    <source>
        <strain evidence="4 5">cv. Gransden 2004</strain>
    </source>
</reference>
<dbReference type="Gene3D" id="3.60.21.10">
    <property type="match status" value="2"/>
</dbReference>
<dbReference type="GO" id="GO:0003993">
    <property type="term" value="F:acid phosphatase activity"/>
    <property type="evidence" value="ECO:0000318"/>
    <property type="project" value="GO_Central"/>
</dbReference>
<evidence type="ECO:0000313" key="5">
    <source>
        <dbReference type="Proteomes" id="UP000006727"/>
    </source>
</evidence>
<dbReference type="PANTHER" id="PTHR22953:SF153">
    <property type="entry name" value="PURPLE ACID PHOSPHATASE"/>
    <property type="match status" value="1"/>
</dbReference>
<dbReference type="InterPro" id="IPR004843">
    <property type="entry name" value="Calcineurin-like_PHP"/>
</dbReference>
<dbReference type="EMBL" id="ABEU02000020">
    <property type="status" value="NOT_ANNOTATED_CDS"/>
    <property type="molecule type" value="Genomic_DNA"/>
</dbReference>
<keyword evidence="5" id="KW-1185">Reference proteome</keyword>
<dbReference type="EnsemblPlants" id="Pp3c20_2660V3.3">
    <property type="protein sequence ID" value="Pp3c20_2660V3.3"/>
    <property type="gene ID" value="Pp3c20_2660"/>
</dbReference>
<feature type="domain" description="Calcineurin-like phosphoesterase" evidence="3">
    <location>
        <begin position="40"/>
        <end position="273"/>
    </location>
</feature>
<dbReference type="SUPFAM" id="SSF56300">
    <property type="entry name" value="Metallo-dependent phosphatases"/>
    <property type="match status" value="1"/>
</dbReference>
<dbReference type="InterPro" id="IPR039331">
    <property type="entry name" value="PAPs-like"/>
</dbReference>
<dbReference type="Proteomes" id="UP000006727">
    <property type="component" value="Chromosome 20"/>
</dbReference>
<dbReference type="PANTHER" id="PTHR22953">
    <property type="entry name" value="ACID PHOSPHATASE RELATED"/>
    <property type="match status" value="1"/>
</dbReference>
<reference evidence="4 5" key="1">
    <citation type="journal article" date="2008" name="Science">
        <title>The Physcomitrella genome reveals evolutionary insights into the conquest of land by plants.</title>
        <authorList>
            <person name="Rensing S."/>
            <person name="Lang D."/>
            <person name="Zimmer A."/>
            <person name="Terry A."/>
            <person name="Salamov A."/>
            <person name="Shapiro H."/>
            <person name="Nishiyama T."/>
            <person name="Perroud P.-F."/>
            <person name="Lindquist E."/>
            <person name="Kamisugi Y."/>
            <person name="Tanahashi T."/>
            <person name="Sakakibara K."/>
            <person name="Fujita T."/>
            <person name="Oishi K."/>
            <person name="Shin-I T."/>
            <person name="Kuroki Y."/>
            <person name="Toyoda A."/>
            <person name="Suzuki Y."/>
            <person name="Hashimoto A."/>
            <person name="Yamaguchi K."/>
            <person name="Sugano A."/>
            <person name="Kohara Y."/>
            <person name="Fujiyama A."/>
            <person name="Anterola A."/>
            <person name="Aoki S."/>
            <person name="Ashton N."/>
            <person name="Barbazuk W.B."/>
            <person name="Barker E."/>
            <person name="Bennetzen J."/>
            <person name="Bezanilla M."/>
            <person name="Blankenship R."/>
            <person name="Cho S.H."/>
            <person name="Dutcher S."/>
            <person name="Estelle M."/>
            <person name="Fawcett J.A."/>
            <person name="Gundlach H."/>
            <person name="Hanada K."/>
            <person name="Heyl A."/>
            <person name="Hicks K.A."/>
            <person name="Hugh J."/>
            <person name="Lohr M."/>
            <person name="Mayer K."/>
            <person name="Melkozernov A."/>
            <person name="Murata T."/>
            <person name="Nelson D."/>
            <person name="Pils B."/>
            <person name="Prigge M."/>
            <person name="Reiss B."/>
            <person name="Renner T."/>
            <person name="Rombauts S."/>
            <person name="Rushton P."/>
            <person name="Sanderfoot A."/>
            <person name="Schween G."/>
            <person name="Shiu S.-H."/>
            <person name="Stueber K."/>
            <person name="Theodoulou F.L."/>
            <person name="Tu H."/>
            <person name="Van de Peer Y."/>
            <person name="Verrier P.J."/>
            <person name="Waters E."/>
            <person name="Wood A."/>
            <person name="Yang L."/>
            <person name="Cove D."/>
            <person name="Cuming A."/>
            <person name="Hasebe M."/>
            <person name="Lucas S."/>
            <person name="Mishler D.B."/>
            <person name="Reski R."/>
            <person name="Grigoriev I."/>
            <person name="Quatrano R.S."/>
            <person name="Boore J.L."/>
        </authorList>
    </citation>
    <scope>NUCLEOTIDE SEQUENCE [LARGE SCALE GENOMIC DNA]</scope>
    <source>
        <strain evidence="4 5">cv. Gransden 2004</strain>
    </source>
</reference>
<name>A0A7I4FDI8_PHYPA</name>
<dbReference type="AlphaFoldDB" id="A0A7I4FDI8"/>
<gene>
    <name evidence="4" type="primary">LOC112273269</name>
</gene>
<dbReference type="InterPro" id="IPR029052">
    <property type="entry name" value="Metallo-depent_PP-like"/>
</dbReference>
<evidence type="ECO:0000259" key="3">
    <source>
        <dbReference type="Pfam" id="PF00149"/>
    </source>
</evidence>
<dbReference type="InterPro" id="IPR041792">
    <property type="entry name" value="MPP_PAP"/>
</dbReference>
<evidence type="ECO:0000256" key="1">
    <source>
        <dbReference type="ARBA" id="ARBA00022729"/>
    </source>
</evidence>
<protein>
    <recommendedName>
        <fullName evidence="3">Calcineurin-like phosphoesterase domain-containing protein</fullName>
    </recommendedName>
</protein>
<dbReference type="CDD" id="cd00839">
    <property type="entry name" value="MPP_PAPs"/>
    <property type="match status" value="1"/>
</dbReference>
<keyword evidence="2" id="KW-0325">Glycoprotein</keyword>